<gene>
    <name evidence="1" type="ORF">KL86SPO_40459</name>
</gene>
<sequence>MAIQFDYNQTLNQAKLLEELASDLQNQGVRKLDAVYENVDAAWSGQAAKVYLAYIRGVQEDLGKKAKYLRDTADFLRTAAKKIQAADAAARQSAQRV</sequence>
<proteinExistence type="predicted"/>
<protein>
    <recommendedName>
        <fullName evidence="2">WXG100 family type VII secretion target</fullName>
    </recommendedName>
</protein>
<reference evidence="1" key="1">
    <citation type="submission" date="2016-08" db="EMBL/GenBank/DDBJ databases">
        <authorList>
            <person name="Seilhamer J.J."/>
        </authorList>
    </citation>
    <scope>NUCLEOTIDE SEQUENCE</scope>
    <source>
        <strain evidence="1">86</strain>
    </source>
</reference>
<dbReference type="Pfam" id="PF06013">
    <property type="entry name" value="WXG100"/>
    <property type="match status" value="1"/>
</dbReference>
<dbReference type="InterPro" id="IPR036689">
    <property type="entry name" value="ESAT-6-like_sf"/>
</dbReference>
<name>A0A212LWI4_9FIRM</name>
<dbReference type="RefSeq" id="WP_075752522.1">
    <property type="nucleotide sequence ID" value="NZ_LT608335.1"/>
</dbReference>
<accession>A0A212LWI4</accession>
<dbReference type="Gene3D" id="1.10.287.1060">
    <property type="entry name" value="ESAT-6-like"/>
    <property type="match status" value="1"/>
</dbReference>
<evidence type="ECO:0008006" key="2">
    <source>
        <dbReference type="Google" id="ProtNLM"/>
    </source>
</evidence>
<dbReference type="AlphaFoldDB" id="A0A212LWI4"/>
<organism evidence="1">
    <name type="scientific">uncultured Sporomusa sp</name>
    <dbReference type="NCBI Taxonomy" id="307249"/>
    <lineage>
        <taxon>Bacteria</taxon>
        <taxon>Bacillati</taxon>
        <taxon>Bacillota</taxon>
        <taxon>Negativicutes</taxon>
        <taxon>Selenomonadales</taxon>
        <taxon>Sporomusaceae</taxon>
        <taxon>Sporomusa</taxon>
        <taxon>environmental samples</taxon>
    </lineage>
</organism>
<evidence type="ECO:0000313" key="1">
    <source>
        <dbReference type="EMBL" id="SCM81974.1"/>
    </source>
</evidence>
<dbReference type="EMBL" id="FMJE01000004">
    <property type="protein sequence ID" value="SCM81974.1"/>
    <property type="molecule type" value="Genomic_DNA"/>
</dbReference>
<dbReference type="SUPFAM" id="SSF140453">
    <property type="entry name" value="EsxAB dimer-like"/>
    <property type="match status" value="1"/>
</dbReference>
<dbReference type="InterPro" id="IPR010310">
    <property type="entry name" value="T7SS_ESAT-6-like"/>
</dbReference>